<protein>
    <submittedName>
        <fullName evidence="3">Histidine kinase</fullName>
    </submittedName>
</protein>
<keyword evidence="1" id="KW-0812">Transmembrane</keyword>
<dbReference type="AlphaFoldDB" id="A0A4Q7VG68"/>
<dbReference type="PANTHER" id="PTHR34220">
    <property type="entry name" value="SENSOR HISTIDINE KINASE YPDA"/>
    <property type="match status" value="1"/>
</dbReference>
<keyword evidence="1" id="KW-1133">Transmembrane helix</keyword>
<sequence length="375" mass="39614">MNASTALDFPAAVARRLSPRTLAFALPMLAPLVFIGGLGFGGALGASPTAKVAILTTTAVMGLVILVAVVIADEAVDRGAPRLPNYAMAVVLGAIGGALLGWELREALGLPFELPGSKVVLPAHHPEFYRLCQMAIGILVGGLATFVHVTRRTALAARRRQQEAERARAVAGRRTLESQLQALQARVEPMFLFGTLAHIRGLYRSDARAAGAMLEDLIEYLRAALPHLRESTSELGQELKLVRAWLDIMGRSLPGLRFEIDAAPAAQGARLPALVLLPLVQHAVARPGTNGPRLRIGVTASGARLHIELLSGNDAFGAGIAGVALLEQIDERLRVLYGEQARFEAGPAQPAGSRAAIELPLLRASADDDPQGDAP</sequence>
<dbReference type="Pfam" id="PF06580">
    <property type="entry name" value="His_kinase"/>
    <property type="match status" value="1"/>
</dbReference>
<evidence type="ECO:0000259" key="2">
    <source>
        <dbReference type="Pfam" id="PF06580"/>
    </source>
</evidence>
<dbReference type="GO" id="GO:0016020">
    <property type="term" value="C:membrane"/>
    <property type="evidence" value="ECO:0007669"/>
    <property type="project" value="InterPro"/>
</dbReference>
<dbReference type="EMBL" id="SHKP01000007">
    <property type="protein sequence ID" value="RZT95016.1"/>
    <property type="molecule type" value="Genomic_DNA"/>
</dbReference>
<accession>A0A4Q7VG68</accession>
<dbReference type="OrthoDB" id="9161649at2"/>
<feature type="transmembrane region" description="Helical" evidence="1">
    <location>
        <begin position="52"/>
        <end position="71"/>
    </location>
</feature>
<feature type="domain" description="Signal transduction histidine kinase internal region" evidence="2">
    <location>
        <begin position="179"/>
        <end position="249"/>
    </location>
</feature>
<proteinExistence type="predicted"/>
<dbReference type="GO" id="GO:0000155">
    <property type="term" value="F:phosphorelay sensor kinase activity"/>
    <property type="evidence" value="ECO:0007669"/>
    <property type="project" value="InterPro"/>
</dbReference>
<feature type="transmembrane region" description="Helical" evidence="1">
    <location>
        <begin position="83"/>
        <end position="102"/>
    </location>
</feature>
<dbReference type="Proteomes" id="UP000293671">
    <property type="component" value="Unassembled WGS sequence"/>
</dbReference>
<evidence type="ECO:0000313" key="4">
    <source>
        <dbReference type="Proteomes" id="UP000293671"/>
    </source>
</evidence>
<keyword evidence="1" id="KW-0472">Membrane</keyword>
<name>A0A4Q7VG68_9BURK</name>
<evidence type="ECO:0000256" key="1">
    <source>
        <dbReference type="SAM" id="Phobius"/>
    </source>
</evidence>
<gene>
    <name evidence="3" type="ORF">EV670_2763</name>
</gene>
<feature type="transmembrane region" description="Helical" evidence="1">
    <location>
        <begin position="128"/>
        <end position="150"/>
    </location>
</feature>
<keyword evidence="4" id="KW-1185">Reference proteome</keyword>
<dbReference type="PANTHER" id="PTHR34220:SF9">
    <property type="entry name" value="SIGNAL TRANSDUCTION HISTIDINE KINASE INTERNAL REGION DOMAIN-CONTAINING PROTEIN"/>
    <property type="match status" value="1"/>
</dbReference>
<dbReference type="RefSeq" id="WP_130433082.1">
    <property type="nucleotide sequence ID" value="NZ_SHKP01000007.1"/>
</dbReference>
<keyword evidence="3" id="KW-0418">Kinase</keyword>
<keyword evidence="3" id="KW-0808">Transferase</keyword>
<evidence type="ECO:0000313" key="3">
    <source>
        <dbReference type="EMBL" id="RZT95016.1"/>
    </source>
</evidence>
<dbReference type="InterPro" id="IPR010559">
    <property type="entry name" value="Sig_transdc_His_kin_internal"/>
</dbReference>
<dbReference type="InterPro" id="IPR050640">
    <property type="entry name" value="Bact_2-comp_sensor_kinase"/>
</dbReference>
<comment type="caution">
    <text evidence="3">The sequence shown here is derived from an EMBL/GenBank/DDBJ whole genome shotgun (WGS) entry which is preliminary data.</text>
</comment>
<feature type="transmembrane region" description="Helical" evidence="1">
    <location>
        <begin position="21"/>
        <end position="46"/>
    </location>
</feature>
<organism evidence="3 4">
    <name type="scientific">Rivibacter subsaxonicus</name>
    <dbReference type="NCBI Taxonomy" id="457575"/>
    <lineage>
        <taxon>Bacteria</taxon>
        <taxon>Pseudomonadati</taxon>
        <taxon>Pseudomonadota</taxon>
        <taxon>Betaproteobacteria</taxon>
        <taxon>Burkholderiales</taxon>
        <taxon>Rivibacter</taxon>
    </lineage>
</organism>
<reference evidence="3 4" key="1">
    <citation type="submission" date="2019-02" db="EMBL/GenBank/DDBJ databases">
        <title>Genomic Encyclopedia of Type Strains, Phase IV (KMG-IV): sequencing the most valuable type-strain genomes for metagenomic binning, comparative biology and taxonomic classification.</title>
        <authorList>
            <person name="Goeker M."/>
        </authorList>
    </citation>
    <scope>NUCLEOTIDE SEQUENCE [LARGE SCALE GENOMIC DNA]</scope>
    <source>
        <strain evidence="3 4">DSM 19570</strain>
    </source>
</reference>